<keyword evidence="5" id="KW-0186">Copper</keyword>
<evidence type="ECO:0000256" key="2">
    <source>
        <dbReference type="ARBA" id="ARBA00022723"/>
    </source>
</evidence>
<proteinExistence type="inferred from homology"/>
<dbReference type="SUPFAM" id="SSF49503">
    <property type="entry name" value="Cupredoxins"/>
    <property type="match status" value="3"/>
</dbReference>
<evidence type="ECO:0000256" key="1">
    <source>
        <dbReference type="ARBA" id="ARBA00010609"/>
    </source>
</evidence>
<dbReference type="Pfam" id="PF07732">
    <property type="entry name" value="Cu-oxidase_3"/>
    <property type="match status" value="1"/>
</dbReference>
<organism evidence="11 12">
    <name type="scientific">Letharia lupina</name>
    <dbReference type="NCBI Taxonomy" id="560253"/>
    <lineage>
        <taxon>Eukaryota</taxon>
        <taxon>Fungi</taxon>
        <taxon>Dikarya</taxon>
        <taxon>Ascomycota</taxon>
        <taxon>Pezizomycotina</taxon>
        <taxon>Lecanoromycetes</taxon>
        <taxon>OSLEUM clade</taxon>
        <taxon>Lecanoromycetidae</taxon>
        <taxon>Lecanorales</taxon>
        <taxon>Lecanorineae</taxon>
        <taxon>Parmeliaceae</taxon>
        <taxon>Letharia</taxon>
    </lineage>
</organism>
<feature type="signal peptide" evidence="7">
    <location>
        <begin position="1"/>
        <end position="23"/>
    </location>
</feature>
<evidence type="ECO:0000259" key="8">
    <source>
        <dbReference type="Pfam" id="PF00394"/>
    </source>
</evidence>
<dbReference type="EMBL" id="JACCJB010000010">
    <property type="protein sequence ID" value="KAF6223198.1"/>
    <property type="molecule type" value="Genomic_DNA"/>
</dbReference>
<feature type="domain" description="Plastocyanin-like" evidence="8">
    <location>
        <begin position="206"/>
        <end position="360"/>
    </location>
</feature>
<dbReference type="RefSeq" id="XP_037152415.1">
    <property type="nucleotide sequence ID" value="XM_037290980.1"/>
</dbReference>
<evidence type="ECO:0000259" key="9">
    <source>
        <dbReference type="Pfam" id="PF07731"/>
    </source>
</evidence>
<accession>A0A8H6CGN8</accession>
<dbReference type="PANTHER" id="PTHR11709:SF145">
    <property type="entry name" value="LCC1"/>
    <property type="match status" value="1"/>
</dbReference>
<evidence type="ECO:0000259" key="10">
    <source>
        <dbReference type="Pfam" id="PF07732"/>
    </source>
</evidence>
<evidence type="ECO:0008006" key="13">
    <source>
        <dbReference type="Google" id="ProtNLM"/>
    </source>
</evidence>
<dbReference type="InterPro" id="IPR008972">
    <property type="entry name" value="Cupredoxin"/>
</dbReference>
<protein>
    <recommendedName>
        <fullName evidence="13">Multicopper oxidase</fullName>
    </recommendedName>
</protein>
<reference evidence="11 12" key="1">
    <citation type="journal article" date="2020" name="Genomics">
        <title>Complete, high-quality genomes from long-read metagenomic sequencing of two wolf lichen thalli reveals enigmatic genome architecture.</title>
        <authorList>
            <person name="McKenzie S.K."/>
            <person name="Walston R.F."/>
            <person name="Allen J.L."/>
        </authorList>
    </citation>
    <scope>NUCLEOTIDE SEQUENCE [LARGE SCALE GENOMIC DNA]</scope>
    <source>
        <strain evidence="11">WasteWater1</strain>
    </source>
</reference>
<feature type="domain" description="Plastocyanin-like" evidence="10">
    <location>
        <begin position="84"/>
        <end position="196"/>
    </location>
</feature>
<dbReference type="CDD" id="cd13880">
    <property type="entry name" value="CuRO_2_MaLCC_like"/>
    <property type="match status" value="1"/>
</dbReference>
<name>A0A8H6CGN8_9LECA</name>
<evidence type="ECO:0000256" key="5">
    <source>
        <dbReference type="ARBA" id="ARBA00023008"/>
    </source>
</evidence>
<evidence type="ECO:0000313" key="11">
    <source>
        <dbReference type="EMBL" id="KAF6223198.1"/>
    </source>
</evidence>
<keyword evidence="3" id="KW-0677">Repeat</keyword>
<dbReference type="InterPro" id="IPR001117">
    <property type="entry name" value="Cu-oxidase_2nd"/>
</dbReference>
<dbReference type="GO" id="GO:0005507">
    <property type="term" value="F:copper ion binding"/>
    <property type="evidence" value="ECO:0007669"/>
    <property type="project" value="InterPro"/>
</dbReference>
<keyword evidence="7" id="KW-0732">Signal</keyword>
<evidence type="ECO:0000313" key="12">
    <source>
        <dbReference type="Proteomes" id="UP000593566"/>
    </source>
</evidence>
<keyword evidence="2" id="KW-0479">Metal-binding</keyword>
<dbReference type="GeneID" id="59328459"/>
<gene>
    <name evidence="11" type="ORF">HO133_000040</name>
</gene>
<dbReference type="CDD" id="cd13854">
    <property type="entry name" value="CuRO_1_MaLCC_like"/>
    <property type="match status" value="1"/>
</dbReference>
<dbReference type="CDD" id="cd13901">
    <property type="entry name" value="CuRO_3_MaLCC_like"/>
    <property type="match status" value="1"/>
</dbReference>
<dbReference type="PROSITE" id="PS00080">
    <property type="entry name" value="MULTICOPPER_OXIDASE2"/>
    <property type="match status" value="1"/>
</dbReference>
<feature type="chain" id="PRO_5034884396" description="Multicopper oxidase" evidence="7">
    <location>
        <begin position="24"/>
        <end position="603"/>
    </location>
</feature>
<evidence type="ECO:0000256" key="4">
    <source>
        <dbReference type="ARBA" id="ARBA00023002"/>
    </source>
</evidence>
<dbReference type="InterPro" id="IPR011707">
    <property type="entry name" value="Cu-oxidase-like_N"/>
</dbReference>
<keyword evidence="6" id="KW-0325">Glycoprotein</keyword>
<evidence type="ECO:0000256" key="7">
    <source>
        <dbReference type="SAM" id="SignalP"/>
    </source>
</evidence>
<dbReference type="AlphaFoldDB" id="A0A8H6CGN8"/>
<comment type="similarity">
    <text evidence="1">Belongs to the multicopper oxidase family.</text>
</comment>
<sequence>MASAASAVVSGILALTSLVPSLPQTVTNGASILGTLSAPSLSLTGVNGIISWGSDTVDNTNPYIGGPISGTGPTYNFNIARGFIAPDGVNRSALLVNGAFPAPTIEANWGDTITVNVCNHITGPEEGTALHWHGILQKTTPWFDGVPSVQQCPIAPGQCFTYSFLADLYGTSWYHSHYSAQYAGGLAGAMIIHGPSQVAYDYDVGPILLSDWYHASYEQLVEQVMTPAAAPPKSDNNLINGKMNYNCSLITDGQSCVPNAGLSKFKFHSGKKMRLRLINSGAEGIQRFTIDGHSMTVFANDFVPIQPYTTNVVTLGIGQRSDVIVNGIGEPNSAYWMRSDLSPTCDLTNQPHALAAIYYETADTTSLPTTTATPYDDSKCGNDDLNKTIPYFPFPATSNPATTQDVVITAGPNATGSFLFYMNGESFRGNYDHPILVLANQGNVSYPLDPEWNVYNFGTNSSVRIIVQNTFPASHPMHLHGHNFNVLAEGVGTWDGTITHQHNTQRRDVQLVQPGTASAPGYLVLQYDTDNPGVWPFHCHIAWHVSAGLYINTIEQETLLQKRVLPNSVMQTCVAWANYTGHDVVDEIDSGLKRSKPRDVLLF</sequence>
<dbReference type="InterPro" id="IPR045087">
    <property type="entry name" value="Cu-oxidase_fam"/>
</dbReference>
<dbReference type="Proteomes" id="UP000593566">
    <property type="component" value="Unassembled WGS sequence"/>
</dbReference>
<dbReference type="InterPro" id="IPR002355">
    <property type="entry name" value="Cu_oxidase_Cu_BS"/>
</dbReference>
<dbReference type="Pfam" id="PF07731">
    <property type="entry name" value="Cu-oxidase_2"/>
    <property type="match status" value="1"/>
</dbReference>
<dbReference type="PANTHER" id="PTHR11709">
    <property type="entry name" value="MULTI-COPPER OXIDASE"/>
    <property type="match status" value="1"/>
</dbReference>
<dbReference type="FunFam" id="2.60.40.420:FF:000038">
    <property type="entry name" value="Extracellular dihydrogeodin oxidase/laccase"/>
    <property type="match status" value="1"/>
</dbReference>
<evidence type="ECO:0000256" key="3">
    <source>
        <dbReference type="ARBA" id="ARBA00022737"/>
    </source>
</evidence>
<dbReference type="InterPro" id="IPR011706">
    <property type="entry name" value="Cu-oxidase_C"/>
</dbReference>
<comment type="caution">
    <text evidence="11">The sequence shown here is derived from an EMBL/GenBank/DDBJ whole genome shotgun (WGS) entry which is preliminary data.</text>
</comment>
<feature type="domain" description="Plastocyanin-like" evidence="9">
    <location>
        <begin position="445"/>
        <end position="556"/>
    </location>
</feature>
<dbReference type="GO" id="GO:0016491">
    <property type="term" value="F:oxidoreductase activity"/>
    <property type="evidence" value="ECO:0007669"/>
    <property type="project" value="UniProtKB-KW"/>
</dbReference>
<dbReference type="Gene3D" id="2.60.40.420">
    <property type="entry name" value="Cupredoxins - blue copper proteins"/>
    <property type="match status" value="3"/>
</dbReference>
<dbReference type="Pfam" id="PF00394">
    <property type="entry name" value="Cu-oxidase"/>
    <property type="match status" value="1"/>
</dbReference>
<evidence type="ECO:0000256" key="6">
    <source>
        <dbReference type="ARBA" id="ARBA00023180"/>
    </source>
</evidence>
<keyword evidence="12" id="KW-1185">Reference proteome</keyword>
<keyword evidence="4" id="KW-0560">Oxidoreductase</keyword>